<evidence type="ECO:0000256" key="2">
    <source>
        <dbReference type="ARBA" id="ARBA00022771"/>
    </source>
</evidence>
<dbReference type="GO" id="GO:0008270">
    <property type="term" value="F:zinc ion binding"/>
    <property type="evidence" value="ECO:0007669"/>
    <property type="project" value="UniProtKB-KW"/>
</dbReference>
<keyword evidence="3" id="KW-0862">Zinc</keyword>
<comment type="caution">
    <text evidence="6">The sequence shown here is derived from an EMBL/GenBank/DDBJ whole genome shotgun (WGS) entry which is preliminary data.</text>
</comment>
<keyword evidence="7" id="KW-1185">Reference proteome</keyword>
<keyword evidence="2 4" id="KW-0863">Zinc-finger</keyword>
<reference evidence="6 7" key="1">
    <citation type="submission" date="2020-04" db="EMBL/GenBank/DDBJ databases">
        <title>Plant Genome Project.</title>
        <authorList>
            <person name="Zhang R.-G."/>
        </authorList>
    </citation>
    <scope>NUCLEOTIDE SEQUENCE [LARGE SCALE GENOMIC DNA]</scope>
    <source>
        <strain evidence="6">YNK0</strain>
        <tissue evidence="6">Leaf</tissue>
    </source>
</reference>
<dbReference type="InterPro" id="IPR017907">
    <property type="entry name" value="Znf_RING_CS"/>
</dbReference>
<gene>
    <name evidence="6" type="ORF">HHK36_029504</name>
</gene>
<dbReference type="PROSITE" id="PS50089">
    <property type="entry name" value="ZF_RING_2"/>
    <property type="match status" value="1"/>
</dbReference>
<dbReference type="GO" id="GO:0016567">
    <property type="term" value="P:protein ubiquitination"/>
    <property type="evidence" value="ECO:0007669"/>
    <property type="project" value="TreeGrafter"/>
</dbReference>
<dbReference type="Proteomes" id="UP000655225">
    <property type="component" value="Unassembled WGS sequence"/>
</dbReference>
<feature type="domain" description="RING-type" evidence="5">
    <location>
        <begin position="249"/>
        <end position="287"/>
    </location>
</feature>
<dbReference type="SUPFAM" id="SSF57850">
    <property type="entry name" value="RING/U-box"/>
    <property type="match status" value="1"/>
</dbReference>
<dbReference type="InterPro" id="IPR001841">
    <property type="entry name" value="Znf_RING"/>
</dbReference>
<evidence type="ECO:0000256" key="3">
    <source>
        <dbReference type="ARBA" id="ARBA00022833"/>
    </source>
</evidence>
<evidence type="ECO:0000313" key="7">
    <source>
        <dbReference type="Proteomes" id="UP000655225"/>
    </source>
</evidence>
<evidence type="ECO:0000313" key="6">
    <source>
        <dbReference type="EMBL" id="KAF8378167.1"/>
    </source>
</evidence>
<evidence type="ECO:0000256" key="4">
    <source>
        <dbReference type="PROSITE-ProRule" id="PRU00175"/>
    </source>
</evidence>
<dbReference type="Pfam" id="PF13920">
    <property type="entry name" value="zf-C3HC4_3"/>
    <property type="match status" value="1"/>
</dbReference>
<dbReference type="FunFam" id="3.30.40.10:FF:000660">
    <property type="entry name" value="RING/U-box superfamily protein"/>
    <property type="match status" value="1"/>
</dbReference>
<dbReference type="EMBL" id="JABCRI010000023">
    <property type="protein sequence ID" value="KAF8378167.1"/>
    <property type="molecule type" value="Genomic_DNA"/>
</dbReference>
<sequence length="345" mass="39152">MLYYQLSRSSYQESLQILEADVQLANALALKWVSGMNFGLQPQELRVTQLGFQHAYYQISRACSVFGYFLFLCADYSHLCASNCNPKSQGWCISSNEIGLQSIGTPVSVFAPMDGMLLYMSIPKISKPLPHNYIQGCLLFMLMGERTSLHMEGRQPLRNSMVCKNFFKLLFYYSGGYTEMSGFCIHSCACSNKNQHAAVILPSLHRLHGNLAELNNAKKSGCGMENLNGKRVEEGRKLSDVDLDREDECGICMEPCTKMVLPNCCHAMCINCYHDWNMRSESCPFCRGSLKRVNSEDLWVLTCSGDVIDTETVSKEDLLRFYLYINNLPKDIPDALFLVYYEYLI</sequence>
<protein>
    <recommendedName>
        <fullName evidence="5">RING-type domain-containing protein</fullName>
    </recommendedName>
</protein>
<dbReference type="PANTHER" id="PTHR15315">
    <property type="entry name" value="RING FINGER PROTEIN 41, 151"/>
    <property type="match status" value="1"/>
</dbReference>
<keyword evidence="1" id="KW-0479">Metal-binding</keyword>
<dbReference type="OrthoDB" id="1630758at2759"/>
<dbReference type="AlphaFoldDB" id="A0A834YDT2"/>
<accession>A0A834YDT2</accession>
<dbReference type="Gene3D" id="3.30.40.10">
    <property type="entry name" value="Zinc/RING finger domain, C3HC4 (zinc finger)"/>
    <property type="match status" value="1"/>
</dbReference>
<dbReference type="SMART" id="SM00184">
    <property type="entry name" value="RING"/>
    <property type="match status" value="1"/>
</dbReference>
<organism evidence="6 7">
    <name type="scientific">Tetracentron sinense</name>
    <name type="common">Spur-leaf</name>
    <dbReference type="NCBI Taxonomy" id="13715"/>
    <lineage>
        <taxon>Eukaryota</taxon>
        <taxon>Viridiplantae</taxon>
        <taxon>Streptophyta</taxon>
        <taxon>Embryophyta</taxon>
        <taxon>Tracheophyta</taxon>
        <taxon>Spermatophyta</taxon>
        <taxon>Magnoliopsida</taxon>
        <taxon>Trochodendrales</taxon>
        <taxon>Trochodendraceae</taxon>
        <taxon>Tetracentron</taxon>
    </lineage>
</organism>
<evidence type="ECO:0000259" key="5">
    <source>
        <dbReference type="PROSITE" id="PS50089"/>
    </source>
</evidence>
<evidence type="ECO:0000256" key="1">
    <source>
        <dbReference type="ARBA" id="ARBA00022723"/>
    </source>
</evidence>
<dbReference type="InterPro" id="IPR013083">
    <property type="entry name" value="Znf_RING/FYVE/PHD"/>
</dbReference>
<name>A0A834YDT2_TETSI</name>
<dbReference type="PROSITE" id="PS00518">
    <property type="entry name" value="ZF_RING_1"/>
    <property type="match status" value="1"/>
</dbReference>
<proteinExistence type="predicted"/>
<dbReference type="PANTHER" id="PTHR15315:SF84">
    <property type="entry name" value="RING-TYPE DOMAIN-CONTAINING PROTEIN"/>
    <property type="match status" value="1"/>
</dbReference>
<dbReference type="GO" id="GO:0061630">
    <property type="term" value="F:ubiquitin protein ligase activity"/>
    <property type="evidence" value="ECO:0007669"/>
    <property type="project" value="TreeGrafter"/>
</dbReference>